<proteinExistence type="predicted"/>
<sequence length="138" mass="15139">MTRSWDAAPLLFTRCSVGIRPRSEPRKSLIAPIAAIGTPATHSWGFLLMLGSQEVACCSPVCGALCGSDPDRTTDVSCVFRSQLMRHGRPEPVMASRELPRRPHLIMVFARQTRAQCDGGRGSCRDLLDVSRTDGLER</sequence>
<accession>A0A167K9D7</accession>
<keyword evidence="2" id="KW-1185">Reference proteome</keyword>
<reference evidence="1 2" key="1">
    <citation type="journal article" date="2016" name="Mol. Biol. Evol.">
        <title>Comparative Genomics of Early-Diverging Mushroom-Forming Fungi Provides Insights into the Origins of Lignocellulose Decay Capabilities.</title>
        <authorList>
            <person name="Nagy L.G."/>
            <person name="Riley R."/>
            <person name="Tritt A."/>
            <person name="Adam C."/>
            <person name="Daum C."/>
            <person name="Floudas D."/>
            <person name="Sun H."/>
            <person name="Yadav J.S."/>
            <person name="Pangilinan J."/>
            <person name="Larsson K.H."/>
            <person name="Matsuura K."/>
            <person name="Barry K."/>
            <person name="Labutti K."/>
            <person name="Kuo R."/>
            <person name="Ohm R.A."/>
            <person name="Bhattacharya S.S."/>
            <person name="Shirouzu T."/>
            <person name="Yoshinaga Y."/>
            <person name="Martin F.M."/>
            <person name="Grigoriev I.V."/>
            <person name="Hibbett D.S."/>
        </authorList>
    </citation>
    <scope>NUCLEOTIDE SEQUENCE [LARGE SCALE GENOMIC DNA]</scope>
    <source>
        <strain evidence="1 2">TUFC12733</strain>
    </source>
</reference>
<dbReference type="EMBL" id="KV417295">
    <property type="protein sequence ID" value="KZO94409.1"/>
    <property type="molecule type" value="Genomic_DNA"/>
</dbReference>
<gene>
    <name evidence="1" type="ORF">CALVIDRAFT_539147</name>
</gene>
<protein>
    <submittedName>
        <fullName evidence="1">Uncharacterized protein</fullName>
    </submittedName>
</protein>
<dbReference type="AlphaFoldDB" id="A0A167K9D7"/>
<evidence type="ECO:0000313" key="2">
    <source>
        <dbReference type="Proteomes" id="UP000076738"/>
    </source>
</evidence>
<name>A0A167K9D7_CALVF</name>
<dbReference type="Proteomes" id="UP000076738">
    <property type="component" value="Unassembled WGS sequence"/>
</dbReference>
<evidence type="ECO:0000313" key="1">
    <source>
        <dbReference type="EMBL" id="KZO94409.1"/>
    </source>
</evidence>
<organism evidence="1 2">
    <name type="scientific">Calocera viscosa (strain TUFC12733)</name>
    <dbReference type="NCBI Taxonomy" id="1330018"/>
    <lineage>
        <taxon>Eukaryota</taxon>
        <taxon>Fungi</taxon>
        <taxon>Dikarya</taxon>
        <taxon>Basidiomycota</taxon>
        <taxon>Agaricomycotina</taxon>
        <taxon>Dacrymycetes</taxon>
        <taxon>Dacrymycetales</taxon>
        <taxon>Dacrymycetaceae</taxon>
        <taxon>Calocera</taxon>
    </lineage>
</organism>